<protein>
    <submittedName>
        <fullName evidence="4">60S ribosomal protein L30</fullName>
    </submittedName>
</protein>
<feature type="compositionally biased region" description="Basic and acidic residues" evidence="3">
    <location>
        <begin position="116"/>
        <end position="129"/>
    </location>
</feature>
<dbReference type="InterPro" id="IPR039109">
    <property type="entry name" value="Ribosomal_eL30-like"/>
</dbReference>
<reference evidence="4 5" key="1">
    <citation type="journal article" date="2013" name="Proc. Natl. Acad. Sci. U.S.A.">
        <title>The king cobra genome reveals dynamic gene evolution and adaptation in the snake venom system.</title>
        <authorList>
            <person name="Vonk F.J."/>
            <person name="Casewell N.R."/>
            <person name="Henkel C.V."/>
            <person name="Heimberg A.M."/>
            <person name="Jansen H.J."/>
            <person name="McCleary R.J."/>
            <person name="Kerkkamp H.M."/>
            <person name="Vos R.A."/>
            <person name="Guerreiro I."/>
            <person name="Calvete J.J."/>
            <person name="Wuster W."/>
            <person name="Woods A.E."/>
            <person name="Logan J.M."/>
            <person name="Harrison R.A."/>
            <person name="Castoe T.A."/>
            <person name="de Koning A.P."/>
            <person name="Pollock D.D."/>
            <person name="Yandell M."/>
            <person name="Calderon D."/>
            <person name="Renjifo C."/>
            <person name="Currier R.B."/>
            <person name="Salgado D."/>
            <person name="Pla D."/>
            <person name="Sanz L."/>
            <person name="Hyder A.S."/>
            <person name="Ribeiro J.M."/>
            <person name="Arntzen J.W."/>
            <person name="van den Thillart G.E."/>
            <person name="Boetzer M."/>
            <person name="Pirovano W."/>
            <person name="Dirks R.P."/>
            <person name="Spaink H.P."/>
            <person name="Duboule D."/>
            <person name="McGlinn E."/>
            <person name="Kini R.M."/>
            <person name="Richardson M.K."/>
        </authorList>
    </citation>
    <scope>NUCLEOTIDE SEQUENCE</scope>
    <source>
        <tissue evidence="4">Blood</tissue>
    </source>
</reference>
<dbReference type="PANTHER" id="PTHR11449">
    <property type="entry name" value="RIBOSOMAL PROTEIN L30"/>
    <property type="match status" value="1"/>
</dbReference>
<evidence type="ECO:0000256" key="1">
    <source>
        <dbReference type="ARBA" id="ARBA00022980"/>
    </source>
</evidence>
<evidence type="ECO:0000313" key="4">
    <source>
        <dbReference type="EMBL" id="ETE63920.1"/>
    </source>
</evidence>
<keyword evidence="1 4" id="KW-0689">Ribosomal protein</keyword>
<gene>
    <name evidence="4" type="primary">RPL30</name>
    <name evidence="4" type="ORF">L345_10315</name>
</gene>
<dbReference type="GO" id="GO:0005840">
    <property type="term" value="C:ribosome"/>
    <property type="evidence" value="ECO:0007669"/>
    <property type="project" value="UniProtKB-KW"/>
</dbReference>
<dbReference type="Proteomes" id="UP000018936">
    <property type="component" value="Unassembled WGS sequence"/>
</dbReference>
<keyword evidence="2" id="KW-0687">Ribonucleoprotein</keyword>
<organism evidence="4 5">
    <name type="scientific">Ophiophagus hannah</name>
    <name type="common">King cobra</name>
    <name type="synonym">Naja hannah</name>
    <dbReference type="NCBI Taxonomy" id="8665"/>
    <lineage>
        <taxon>Eukaryota</taxon>
        <taxon>Metazoa</taxon>
        <taxon>Chordata</taxon>
        <taxon>Craniata</taxon>
        <taxon>Vertebrata</taxon>
        <taxon>Euteleostomi</taxon>
        <taxon>Lepidosauria</taxon>
        <taxon>Squamata</taxon>
        <taxon>Bifurcata</taxon>
        <taxon>Unidentata</taxon>
        <taxon>Episquamata</taxon>
        <taxon>Toxicofera</taxon>
        <taxon>Serpentes</taxon>
        <taxon>Colubroidea</taxon>
        <taxon>Elapidae</taxon>
        <taxon>Elapinae</taxon>
        <taxon>Ophiophagus</taxon>
    </lineage>
</organism>
<dbReference type="GO" id="GO:0003723">
    <property type="term" value="F:RNA binding"/>
    <property type="evidence" value="ECO:0007669"/>
    <property type="project" value="InterPro"/>
</dbReference>
<feature type="non-terminal residue" evidence="4">
    <location>
        <position position="1"/>
    </location>
</feature>
<dbReference type="SUPFAM" id="SSF55315">
    <property type="entry name" value="L30e-like"/>
    <property type="match status" value="1"/>
</dbReference>
<evidence type="ECO:0000256" key="3">
    <source>
        <dbReference type="SAM" id="MobiDB-lite"/>
    </source>
</evidence>
<dbReference type="Gene3D" id="3.30.1330.30">
    <property type="match status" value="1"/>
</dbReference>
<dbReference type="InterPro" id="IPR029064">
    <property type="entry name" value="Ribosomal_eL30-like_sf"/>
</dbReference>
<dbReference type="AlphaFoldDB" id="V8NPB5"/>
<keyword evidence="5" id="KW-1185">Reference proteome</keyword>
<sequence>MIRQGKAKLVILINYCPALRKSEIEYYAMLAKTVVHNYNGNNIEQLVGSDVIRGMPEQNSENFPDVVSLRKEKVQPSFGLHVGVFTAERAKPNNTDLLPHHESETRSSGTSHGRKQATEERLGNGKDKLSVCGGDPTHQWLQFLPNLGLCLGPTISMQSLPNDTGVKSAPPDVEEFPVFRTAGIRVLRGGHSVRATTALRNSLLGTEMRPVPRKVVGFGALSGTTSYSFNHAPS</sequence>
<feature type="region of interest" description="Disordered" evidence="3">
    <location>
        <begin position="91"/>
        <end position="129"/>
    </location>
</feature>
<dbReference type="GO" id="GO:1990904">
    <property type="term" value="C:ribonucleoprotein complex"/>
    <property type="evidence" value="ECO:0007669"/>
    <property type="project" value="UniProtKB-KW"/>
</dbReference>
<accession>V8NPB5</accession>
<evidence type="ECO:0000313" key="5">
    <source>
        <dbReference type="Proteomes" id="UP000018936"/>
    </source>
</evidence>
<proteinExistence type="predicted"/>
<comment type="caution">
    <text evidence="4">The sequence shown here is derived from an EMBL/GenBank/DDBJ whole genome shotgun (WGS) entry which is preliminary data.</text>
</comment>
<evidence type="ECO:0000256" key="2">
    <source>
        <dbReference type="ARBA" id="ARBA00023274"/>
    </source>
</evidence>
<dbReference type="EMBL" id="AZIM01002504">
    <property type="protein sequence ID" value="ETE63920.1"/>
    <property type="molecule type" value="Genomic_DNA"/>
</dbReference>
<name>V8NPB5_OPHHA</name>